<evidence type="ECO:0000313" key="5">
    <source>
        <dbReference type="Proteomes" id="UP000015105"/>
    </source>
</evidence>
<dbReference type="EnsemblPlants" id="AET7Gv21306600.1">
    <property type="protein sequence ID" value="AET7Gv21306600.1"/>
    <property type="gene ID" value="AET7Gv21306600"/>
</dbReference>
<reference evidence="4" key="4">
    <citation type="submission" date="2019-03" db="UniProtKB">
        <authorList>
            <consortium name="EnsemblPlants"/>
        </authorList>
    </citation>
    <scope>IDENTIFICATION</scope>
</reference>
<sequence>GSYVAVLDLTAENCPKRNSISTTPRLYVRGPSKLPVPPGLTWPFVLPRCQILTLLAKLTVTHTAACEYDAQPPRASPMEQASNTHDELRLELTLAAAVGVAPAAPRFFLCAYCDRRFLTAQGLGGHQNAHKQERAVARLHRDAAADMRASWAWKAAARMPEGPEDEEPAAGGMVQKCGNSSPERDHELDLSLRL</sequence>
<reference evidence="4" key="3">
    <citation type="journal article" date="2017" name="Nature">
        <title>Genome sequence of the progenitor of the wheat D genome Aegilops tauschii.</title>
        <authorList>
            <person name="Luo M.C."/>
            <person name="Gu Y.Q."/>
            <person name="Puiu D."/>
            <person name="Wang H."/>
            <person name="Twardziok S.O."/>
            <person name="Deal K.R."/>
            <person name="Huo N."/>
            <person name="Zhu T."/>
            <person name="Wang L."/>
            <person name="Wang Y."/>
            <person name="McGuire P.E."/>
            <person name="Liu S."/>
            <person name="Long H."/>
            <person name="Ramasamy R.K."/>
            <person name="Rodriguez J.C."/>
            <person name="Van S.L."/>
            <person name="Yuan L."/>
            <person name="Wang Z."/>
            <person name="Xia Z."/>
            <person name="Xiao L."/>
            <person name="Anderson O.D."/>
            <person name="Ouyang S."/>
            <person name="Liang Y."/>
            <person name="Zimin A.V."/>
            <person name="Pertea G."/>
            <person name="Qi P."/>
            <person name="Bennetzen J.L."/>
            <person name="Dai X."/>
            <person name="Dawson M.W."/>
            <person name="Muller H.G."/>
            <person name="Kugler K."/>
            <person name="Rivarola-Duarte L."/>
            <person name="Spannagl M."/>
            <person name="Mayer K.F.X."/>
            <person name="Lu F.H."/>
            <person name="Bevan M.W."/>
            <person name="Leroy P."/>
            <person name="Li P."/>
            <person name="You F.M."/>
            <person name="Sun Q."/>
            <person name="Liu Z."/>
            <person name="Lyons E."/>
            <person name="Wicker T."/>
            <person name="Salzberg S.L."/>
            <person name="Devos K.M."/>
            <person name="Dvorak J."/>
        </authorList>
    </citation>
    <scope>NUCLEOTIDE SEQUENCE [LARGE SCALE GENOMIC DNA]</scope>
    <source>
        <strain evidence="4">cv. AL8/78</strain>
    </source>
</reference>
<name>A0A453TA39_AEGTS</name>
<dbReference type="AlphaFoldDB" id="A0A453TA39"/>
<keyword evidence="1" id="KW-0863">Zinc-finger</keyword>
<accession>A0A453TA39</accession>
<organism evidence="4 5">
    <name type="scientific">Aegilops tauschii subsp. strangulata</name>
    <name type="common">Goatgrass</name>
    <dbReference type="NCBI Taxonomy" id="200361"/>
    <lineage>
        <taxon>Eukaryota</taxon>
        <taxon>Viridiplantae</taxon>
        <taxon>Streptophyta</taxon>
        <taxon>Embryophyta</taxon>
        <taxon>Tracheophyta</taxon>
        <taxon>Spermatophyta</taxon>
        <taxon>Magnoliopsida</taxon>
        <taxon>Liliopsida</taxon>
        <taxon>Poales</taxon>
        <taxon>Poaceae</taxon>
        <taxon>BOP clade</taxon>
        <taxon>Pooideae</taxon>
        <taxon>Triticodae</taxon>
        <taxon>Triticeae</taxon>
        <taxon>Triticinae</taxon>
        <taxon>Aegilops</taxon>
    </lineage>
</organism>
<reference evidence="5" key="1">
    <citation type="journal article" date="2014" name="Science">
        <title>Ancient hybridizations among the ancestral genomes of bread wheat.</title>
        <authorList>
            <consortium name="International Wheat Genome Sequencing Consortium,"/>
            <person name="Marcussen T."/>
            <person name="Sandve S.R."/>
            <person name="Heier L."/>
            <person name="Spannagl M."/>
            <person name="Pfeifer M."/>
            <person name="Jakobsen K.S."/>
            <person name="Wulff B.B."/>
            <person name="Steuernagel B."/>
            <person name="Mayer K.F."/>
            <person name="Olsen O.A."/>
        </authorList>
    </citation>
    <scope>NUCLEOTIDE SEQUENCE [LARGE SCALE GENOMIC DNA]</scope>
    <source>
        <strain evidence="5">cv. AL8/78</strain>
    </source>
</reference>
<dbReference type="SUPFAM" id="SSF57667">
    <property type="entry name" value="beta-beta-alpha zinc fingers"/>
    <property type="match status" value="1"/>
</dbReference>
<evidence type="ECO:0000259" key="3">
    <source>
        <dbReference type="PROSITE" id="PS50157"/>
    </source>
</evidence>
<dbReference type="PANTHER" id="PTHR45730">
    <property type="entry name" value="ZINC FINGER PROTEIN JAGGED"/>
    <property type="match status" value="1"/>
</dbReference>
<dbReference type="PANTHER" id="PTHR45730:SF22">
    <property type="entry name" value="C2H2-TYPE DOMAIN-CONTAINING PROTEIN"/>
    <property type="match status" value="1"/>
</dbReference>
<keyword evidence="5" id="KW-1185">Reference proteome</keyword>
<reference evidence="5" key="2">
    <citation type="journal article" date="2017" name="Nat. Plants">
        <title>The Aegilops tauschii genome reveals multiple impacts of transposons.</title>
        <authorList>
            <person name="Zhao G."/>
            <person name="Zou C."/>
            <person name="Li K."/>
            <person name="Wang K."/>
            <person name="Li T."/>
            <person name="Gao L."/>
            <person name="Zhang X."/>
            <person name="Wang H."/>
            <person name="Yang Z."/>
            <person name="Liu X."/>
            <person name="Jiang W."/>
            <person name="Mao L."/>
            <person name="Kong X."/>
            <person name="Jiao Y."/>
            <person name="Jia J."/>
        </authorList>
    </citation>
    <scope>NUCLEOTIDE SEQUENCE [LARGE SCALE GENOMIC DNA]</scope>
    <source>
        <strain evidence="5">cv. AL8/78</strain>
    </source>
</reference>
<proteinExistence type="predicted"/>
<dbReference type="Gramene" id="AET7Gv21306600.1">
    <property type="protein sequence ID" value="AET7Gv21306600.1"/>
    <property type="gene ID" value="AET7Gv21306600"/>
</dbReference>
<dbReference type="PROSITE" id="PS50157">
    <property type="entry name" value="ZINC_FINGER_C2H2_2"/>
    <property type="match status" value="1"/>
</dbReference>
<reference evidence="4" key="5">
    <citation type="journal article" date="2021" name="G3 (Bethesda)">
        <title>Aegilops tauschii genome assembly Aet v5.0 features greater sequence contiguity and improved annotation.</title>
        <authorList>
            <person name="Wang L."/>
            <person name="Zhu T."/>
            <person name="Rodriguez J.C."/>
            <person name="Deal K.R."/>
            <person name="Dubcovsky J."/>
            <person name="McGuire P.E."/>
            <person name="Lux T."/>
            <person name="Spannagl M."/>
            <person name="Mayer K.F.X."/>
            <person name="Baldrich P."/>
            <person name="Meyers B.C."/>
            <person name="Huo N."/>
            <person name="Gu Y.Q."/>
            <person name="Zhou H."/>
            <person name="Devos K.M."/>
            <person name="Bennetzen J.L."/>
            <person name="Unver T."/>
            <person name="Budak H."/>
            <person name="Gulick P.J."/>
            <person name="Galiba G."/>
            <person name="Kalapos B."/>
            <person name="Nelson D.R."/>
            <person name="Li P."/>
            <person name="You F.M."/>
            <person name="Luo M.C."/>
            <person name="Dvorak J."/>
        </authorList>
    </citation>
    <scope>NUCLEOTIDE SEQUENCE [LARGE SCALE GENOMIC DNA]</scope>
    <source>
        <strain evidence="4">cv. AL8/78</strain>
    </source>
</reference>
<dbReference type="InterPro" id="IPR036236">
    <property type="entry name" value="Znf_C2H2_sf"/>
</dbReference>
<dbReference type="STRING" id="200361.A0A453TA39"/>
<dbReference type="InterPro" id="IPR045320">
    <property type="entry name" value="JAGGED/SL1-like"/>
</dbReference>
<evidence type="ECO:0000256" key="2">
    <source>
        <dbReference type="SAM" id="MobiDB-lite"/>
    </source>
</evidence>
<dbReference type="Proteomes" id="UP000015105">
    <property type="component" value="Chromosome 7D"/>
</dbReference>
<dbReference type="GO" id="GO:0008270">
    <property type="term" value="F:zinc ion binding"/>
    <property type="evidence" value="ECO:0007669"/>
    <property type="project" value="UniProtKB-KW"/>
</dbReference>
<dbReference type="GO" id="GO:0003700">
    <property type="term" value="F:DNA-binding transcription factor activity"/>
    <property type="evidence" value="ECO:0007669"/>
    <property type="project" value="InterPro"/>
</dbReference>
<dbReference type="InterPro" id="IPR013087">
    <property type="entry name" value="Znf_C2H2_type"/>
</dbReference>
<feature type="domain" description="C2H2-type" evidence="3">
    <location>
        <begin position="108"/>
        <end position="135"/>
    </location>
</feature>
<keyword evidence="1" id="KW-0479">Metal-binding</keyword>
<evidence type="ECO:0000313" key="4">
    <source>
        <dbReference type="EnsemblPlants" id="AET7Gv21306600.1"/>
    </source>
</evidence>
<protein>
    <recommendedName>
        <fullName evidence="3">C2H2-type domain-containing protein</fullName>
    </recommendedName>
</protein>
<keyword evidence="1" id="KW-0862">Zinc</keyword>
<feature type="region of interest" description="Disordered" evidence="2">
    <location>
        <begin position="157"/>
        <end position="194"/>
    </location>
</feature>
<evidence type="ECO:0000256" key="1">
    <source>
        <dbReference type="PROSITE-ProRule" id="PRU00042"/>
    </source>
</evidence>
<dbReference type="PROSITE" id="PS00028">
    <property type="entry name" value="ZINC_FINGER_C2H2_1"/>
    <property type="match status" value="1"/>
</dbReference>
<feature type="compositionally biased region" description="Basic and acidic residues" evidence="2">
    <location>
        <begin position="182"/>
        <end position="194"/>
    </location>
</feature>